<dbReference type="AlphaFoldDB" id="A0A6M3KZS8"/>
<name>A0A6M3KZS8_9ZZZZ</name>
<proteinExistence type="predicted"/>
<gene>
    <name evidence="1" type="ORF">MM415B02984_0007</name>
</gene>
<accession>A0A6M3KZS8</accession>
<reference evidence="1" key="1">
    <citation type="submission" date="2020-03" db="EMBL/GenBank/DDBJ databases">
        <title>The deep terrestrial virosphere.</title>
        <authorList>
            <person name="Holmfeldt K."/>
            <person name="Nilsson E."/>
            <person name="Simone D."/>
            <person name="Lopez-Fernandez M."/>
            <person name="Wu X."/>
            <person name="de Brujin I."/>
            <person name="Lundin D."/>
            <person name="Andersson A."/>
            <person name="Bertilsson S."/>
            <person name="Dopson M."/>
        </authorList>
    </citation>
    <scope>NUCLEOTIDE SEQUENCE</scope>
    <source>
        <strain evidence="1">MM415B02984</strain>
    </source>
</reference>
<sequence length="150" mass="17346">MILVIPIMGQHNAIYVTLQPTDLGLGVRGDYYIKDLGFYSSASYGNGYIYRKRNLKHHIKISTGILIPLPNYRGNMYDITAGINYHYEESLTIHYPSIETNDFNPLSYELGITVKFKCFTFAVRTDIPRFETYFDIGILFKSRDNKLKNL</sequence>
<evidence type="ECO:0008006" key="2">
    <source>
        <dbReference type="Google" id="ProtNLM"/>
    </source>
</evidence>
<protein>
    <recommendedName>
        <fullName evidence="2">Outer membrane protein beta-barrel domain-containing protein</fullName>
    </recommendedName>
</protein>
<evidence type="ECO:0000313" key="1">
    <source>
        <dbReference type="EMBL" id="QJA87490.1"/>
    </source>
</evidence>
<organism evidence="1">
    <name type="scientific">viral metagenome</name>
    <dbReference type="NCBI Taxonomy" id="1070528"/>
    <lineage>
        <taxon>unclassified sequences</taxon>
        <taxon>metagenomes</taxon>
        <taxon>organismal metagenomes</taxon>
    </lineage>
</organism>
<dbReference type="EMBL" id="MT142710">
    <property type="protein sequence ID" value="QJA87490.1"/>
    <property type="molecule type" value="Genomic_DNA"/>
</dbReference>